<keyword evidence="2" id="KW-0812">Transmembrane</keyword>
<protein>
    <recommendedName>
        <fullName evidence="5">Transmembrane protein</fullName>
    </recommendedName>
</protein>
<dbReference type="EMBL" id="JBAHYK010001900">
    <property type="protein sequence ID" value="KAL0566431.1"/>
    <property type="molecule type" value="Genomic_DNA"/>
</dbReference>
<proteinExistence type="predicted"/>
<keyword evidence="2" id="KW-0472">Membrane</keyword>
<evidence type="ECO:0000313" key="4">
    <source>
        <dbReference type="Proteomes" id="UP001465976"/>
    </source>
</evidence>
<keyword evidence="4" id="KW-1185">Reference proteome</keyword>
<gene>
    <name evidence="3" type="ORF">V5O48_015581</name>
</gene>
<evidence type="ECO:0000313" key="3">
    <source>
        <dbReference type="EMBL" id="KAL0566431.1"/>
    </source>
</evidence>
<evidence type="ECO:0008006" key="5">
    <source>
        <dbReference type="Google" id="ProtNLM"/>
    </source>
</evidence>
<evidence type="ECO:0000256" key="2">
    <source>
        <dbReference type="SAM" id="Phobius"/>
    </source>
</evidence>
<feature type="transmembrane region" description="Helical" evidence="2">
    <location>
        <begin position="199"/>
        <end position="223"/>
    </location>
</feature>
<reference evidence="3 4" key="1">
    <citation type="submission" date="2024-02" db="EMBL/GenBank/DDBJ databases">
        <title>A draft genome for the cacao thread blight pathogen Marasmius crinis-equi.</title>
        <authorList>
            <person name="Cohen S.P."/>
            <person name="Baruah I.K."/>
            <person name="Amoako-Attah I."/>
            <person name="Bukari Y."/>
            <person name="Meinhardt L.W."/>
            <person name="Bailey B.A."/>
        </authorList>
    </citation>
    <scope>NUCLEOTIDE SEQUENCE [LARGE SCALE GENOMIC DNA]</scope>
    <source>
        <strain evidence="3 4">GH-76</strain>
    </source>
</reference>
<feature type="transmembrane region" description="Helical" evidence="2">
    <location>
        <begin position="123"/>
        <end position="147"/>
    </location>
</feature>
<evidence type="ECO:0000256" key="1">
    <source>
        <dbReference type="SAM" id="MobiDB-lite"/>
    </source>
</evidence>
<feature type="region of interest" description="Disordered" evidence="1">
    <location>
        <begin position="257"/>
        <end position="286"/>
    </location>
</feature>
<feature type="transmembrane region" description="Helical" evidence="2">
    <location>
        <begin position="75"/>
        <end position="102"/>
    </location>
</feature>
<feature type="transmembrane region" description="Helical" evidence="2">
    <location>
        <begin position="167"/>
        <end position="187"/>
    </location>
</feature>
<name>A0ABR3EU58_9AGAR</name>
<dbReference type="PANTHER" id="PTHR38848:SF3">
    <property type="entry name" value="G-PROTEIN COUPLED RECEPTORS FAMILY 3 PROFILE DOMAIN-CONTAINING PROTEIN"/>
    <property type="match status" value="1"/>
</dbReference>
<comment type="caution">
    <text evidence="3">The sequence shown here is derived from an EMBL/GenBank/DDBJ whole genome shotgun (WGS) entry which is preliminary data.</text>
</comment>
<dbReference type="PANTHER" id="PTHR38848">
    <property type="entry name" value="G-PROTEIN COUPLED RECEPTORS FAMILY 3 PROFILE DOMAIN-CONTAINING PROTEIN"/>
    <property type="match status" value="1"/>
</dbReference>
<organism evidence="3 4">
    <name type="scientific">Marasmius crinis-equi</name>
    <dbReference type="NCBI Taxonomy" id="585013"/>
    <lineage>
        <taxon>Eukaryota</taxon>
        <taxon>Fungi</taxon>
        <taxon>Dikarya</taxon>
        <taxon>Basidiomycota</taxon>
        <taxon>Agaricomycotina</taxon>
        <taxon>Agaricomycetes</taxon>
        <taxon>Agaricomycetidae</taxon>
        <taxon>Agaricales</taxon>
        <taxon>Marasmiineae</taxon>
        <taxon>Marasmiaceae</taxon>
        <taxon>Marasmius</taxon>
    </lineage>
</organism>
<feature type="region of interest" description="Disordered" evidence="1">
    <location>
        <begin position="337"/>
        <end position="358"/>
    </location>
</feature>
<sequence>MAAGAFSSTGYQVLSSLIYFLGLTILTTCASRRFPGKSLRQMTWPRLCVFLIMIDSWMFLFSSGLLIFGVGMEKYAAACTAGPIMCVIFYGSSKVLIYCFLVEKVHLVWSPTAETGGRLKSRIWLFCTALNMGYVVVLVLMCLGLIHYYRADGACVIGLQPFSSIPLIAFDLFITILLNVLFIYPLVSAKIANPKLRAVVIRTVAASIVALITSTVNIAILTMLHGHELGWVCLGSCGTDVILNALTIFYVTRGSEGTTSLGGETSDRGNSNGMHTTQNGVAVKGSGNTNQFKLGTGIGRNNQANETHKLQVSPNFSSSLFLILDADGSKVMVTTRTSMDRDGESLSSTKGYPVAPTP</sequence>
<feature type="compositionally biased region" description="Polar residues" evidence="1">
    <location>
        <begin position="268"/>
        <end position="286"/>
    </location>
</feature>
<feature type="transmembrane region" description="Helical" evidence="2">
    <location>
        <begin position="47"/>
        <end position="69"/>
    </location>
</feature>
<accession>A0ABR3EU58</accession>
<keyword evidence="2" id="KW-1133">Transmembrane helix</keyword>
<dbReference type="Proteomes" id="UP001465976">
    <property type="component" value="Unassembled WGS sequence"/>
</dbReference>